<protein>
    <recommendedName>
        <fullName evidence="2">Transposase IS701-like DDE domain-containing protein</fullName>
    </recommendedName>
</protein>
<name>A0A6J4TIR8_9ACTN</name>
<dbReference type="AlphaFoldDB" id="A0A6J4TIR8"/>
<evidence type="ECO:0000259" key="2">
    <source>
        <dbReference type="Pfam" id="PF13546"/>
    </source>
</evidence>
<evidence type="ECO:0000313" key="3">
    <source>
        <dbReference type="EMBL" id="CAA9524570.1"/>
    </source>
</evidence>
<dbReference type="InterPro" id="IPR012337">
    <property type="entry name" value="RNaseH-like_sf"/>
</dbReference>
<feature type="region of interest" description="Disordered" evidence="1">
    <location>
        <begin position="233"/>
        <end position="253"/>
    </location>
</feature>
<dbReference type="InterPro" id="IPR038721">
    <property type="entry name" value="IS701-like_DDE_dom"/>
</dbReference>
<sequence length="452" mass="50461">MYQLPPSIAALLVSFAPLFSRRVWAHAQVLVAGALLAPAQRTVTAALRAMGLAQTAQFHRYHRVLSHARWSGLAVGRTLLALLVAAFAPDGPLVFGVDETLERRRGKRIAAKGLYRDAVRSSKGYFVKASGLRWACLMLLVPIPFAARTWALPVLTALAPSERHDAERGRRHKTLTDWARQLLLVVRRWWPERAIVAVADSGYAALEFLAACRAWRNPVAVVTRLRLDAALYEPTPPRRPGQQGRPRKKGRRLPTLAARAADPETAWAGITIANWYGAGERAVEVASDTAVWYHTGLPPVPLRWVLIRDPQGRFATQALLCTDQEAAPEQVLAWFVLRWQLEVTLEEARRHLGVETQRQWSEAAIRRTTPALLGLFSLVALLAHARMADPADATRQAAWYRKTHPTFADALALVRRELWRQKLFHTSPCGGELIKVPRVLVEHLTEALCYVA</sequence>
<evidence type="ECO:0000256" key="1">
    <source>
        <dbReference type="SAM" id="MobiDB-lite"/>
    </source>
</evidence>
<dbReference type="Pfam" id="PF13546">
    <property type="entry name" value="DDE_5"/>
    <property type="match status" value="1"/>
</dbReference>
<proteinExistence type="predicted"/>
<gene>
    <name evidence="3" type="ORF">AVDCRST_MAG13-3622</name>
</gene>
<feature type="domain" description="Transposase IS701-like DDE" evidence="2">
    <location>
        <begin position="15"/>
        <end position="263"/>
    </location>
</feature>
<dbReference type="SUPFAM" id="SSF53098">
    <property type="entry name" value="Ribonuclease H-like"/>
    <property type="match status" value="1"/>
</dbReference>
<organism evidence="3">
    <name type="scientific">uncultured Solirubrobacteraceae bacterium</name>
    <dbReference type="NCBI Taxonomy" id="1162706"/>
    <lineage>
        <taxon>Bacteria</taxon>
        <taxon>Bacillati</taxon>
        <taxon>Actinomycetota</taxon>
        <taxon>Thermoleophilia</taxon>
        <taxon>Solirubrobacterales</taxon>
        <taxon>Solirubrobacteraceae</taxon>
        <taxon>environmental samples</taxon>
    </lineage>
</organism>
<dbReference type="EMBL" id="CADCVO010000564">
    <property type="protein sequence ID" value="CAA9524570.1"/>
    <property type="molecule type" value="Genomic_DNA"/>
</dbReference>
<reference evidence="3" key="1">
    <citation type="submission" date="2020-02" db="EMBL/GenBank/DDBJ databases">
        <authorList>
            <person name="Meier V. D."/>
        </authorList>
    </citation>
    <scope>NUCLEOTIDE SEQUENCE</scope>
    <source>
        <strain evidence="3">AVDCRST_MAG13</strain>
    </source>
</reference>
<accession>A0A6J4TIR8</accession>